<protein>
    <submittedName>
        <fullName evidence="1">Uncharacterized protein</fullName>
    </submittedName>
</protein>
<accession>A0A6G0X793</accession>
<dbReference type="AlphaFoldDB" id="A0A6G0X793"/>
<dbReference type="EMBL" id="VJMJ01000093">
    <property type="protein sequence ID" value="KAF0735715.1"/>
    <property type="molecule type" value="Genomic_DNA"/>
</dbReference>
<evidence type="ECO:0000313" key="1">
    <source>
        <dbReference type="EMBL" id="KAF0735715.1"/>
    </source>
</evidence>
<dbReference type="Proteomes" id="UP000481153">
    <property type="component" value="Unassembled WGS sequence"/>
</dbReference>
<proteinExistence type="predicted"/>
<keyword evidence="2" id="KW-1185">Reference proteome</keyword>
<reference evidence="1 2" key="1">
    <citation type="submission" date="2019-07" db="EMBL/GenBank/DDBJ databases">
        <title>Genomics analysis of Aphanomyces spp. identifies a new class of oomycete effector associated with host adaptation.</title>
        <authorList>
            <person name="Gaulin E."/>
        </authorList>
    </citation>
    <scope>NUCLEOTIDE SEQUENCE [LARGE SCALE GENOMIC DNA]</scope>
    <source>
        <strain evidence="1 2">ATCC 201684</strain>
    </source>
</reference>
<name>A0A6G0X793_9STRA</name>
<organism evidence="1 2">
    <name type="scientific">Aphanomyces euteiches</name>
    <dbReference type="NCBI Taxonomy" id="100861"/>
    <lineage>
        <taxon>Eukaryota</taxon>
        <taxon>Sar</taxon>
        <taxon>Stramenopiles</taxon>
        <taxon>Oomycota</taxon>
        <taxon>Saprolegniomycetes</taxon>
        <taxon>Saprolegniales</taxon>
        <taxon>Verrucalvaceae</taxon>
        <taxon>Aphanomyces</taxon>
    </lineage>
</organism>
<evidence type="ECO:0000313" key="2">
    <source>
        <dbReference type="Proteomes" id="UP000481153"/>
    </source>
</evidence>
<comment type="caution">
    <text evidence="1">The sequence shown here is derived from an EMBL/GenBank/DDBJ whole genome shotgun (WGS) entry which is preliminary data.</text>
</comment>
<gene>
    <name evidence="1" type="ORF">Ae201684_007726</name>
</gene>
<sequence length="121" mass="13093">MICTGAFALHLGIPNPGAVIALVEIYPKIAEVGGIAFVFEGFLKALQQFLATILLPRWCRVDIASPMASNAILNRSNEATKGSRGTIFQPARCFMVRVFCESKSDQCNKHSNEQVAAHGLS</sequence>